<feature type="compositionally biased region" description="Basic residues" evidence="1">
    <location>
        <begin position="42"/>
        <end position="51"/>
    </location>
</feature>
<proteinExistence type="predicted"/>
<evidence type="ECO:0000313" key="4">
    <source>
        <dbReference type="WBParaSite" id="SCUD_0002248501-mRNA-1"/>
    </source>
</evidence>
<evidence type="ECO:0000313" key="2">
    <source>
        <dbReference type="EMBL" id="VDP79072.1"/>
    </source>
</evidence>
<dbReference type="AlphaFoldDB" id="A0A183L568"/>
<dbReference type="STRING" id="6186.A0A183L568"/>
<dbReference type="Proteomes" id="UP000279833">
    <property type="component" value="Unassembled WGS sequence"/>
</dbReference>
<reference evidence="2 3" key="2">
    <citation type="submission" date="2018-11" db="EMBL/GenBank/DDBJ databases">
        <authorList>
            <consortium name="Pathogen Informatics"/>
        </authorList>
    </citation>
    <scope>NUCLEOTIDE SEQUENCE [LARGE SCALE GENOMIC DNA]</scope>
    <source>
        <strain evidence="2">Dakar</strain>
        <strain evidence="3">Dakar, Senegal</strain>
    </source>
</reference>
<name>A0A183L568_9TREM</name>
<organism evidence="4">
    <name type="scientific">Schistosoma curassoni</name>
    <dbReference type="NCBI Taxonomy" id="6186"/>
    <lineage>
        <taxon>Eukaryota</taxon>
        <taxon>Metazoa</taxon>
        <taxon>Spiralia</taxon>
        <taxon>Lophotrochozoa</taxon>
        <taxon>Platyhelminthes</taxon>
        <taxon>Trematoda</taxon>
        <taxon>Digenea</taxon>
        <taxon>Strigeidida</taxon>
        <taxon>Schistosomatoidea</taxon>
        <taxon>Schistosomatidae</taxon>
        <taxon>Schistosoma</taxon>
    </lineage>
</organism>
<feature type="compositionally biased region" description="Low complexity" evidence="1">
    <location>
        <begin position="1"/>
        <end position="14"/>
    </location>
</feature>
<evidence type="ECO:0000313" key="3">
    <source>
        <dbReference type="Proteomes" id="UP000279833"/>
    </source>
</evidence>
<feature type="region of interest" description="Disordered" evidence="1">
    <location>
        <begin position="1"/>
        <end position="54"/>
    </location>
</feature>
<reference evidence="4" key="1">
    <citation type="submission" date="2016-06" db="UniProtKB">
        <authorList>
            <consortium name="WormBaseParasite"/>
        </authorList>
    </citation>
    <scope>IDENTIFICATION</scope>
</reference>
<protein>
    <submittedName>
        <fullName evidence="2 4">Uncharacterized protein</fullName>
    </submittedName>
</protein>
<dbReference type="WBParaSite" id="SCUD_0002248501-mRNA-1">
    <property type="protein sequence ID" value="SCUD_0002248501-mRNA-1"/>
    <property type="gene ID" value="SCUD_0002248501"/>
</dbReference>
<keyword evidence="3" id="KW-1185">Reference proteome</keyword>
<gene>
    <name evidence="2" type="ORF">SCUD_LOCUS22482</name>
</gene>
<sequence>FSSSNSFSSRSSTNRFERIEQQQKTHRHNSVNSKNDKQIKSQTKHKHRQKLHQNSLSTNIIAVPDQGGQAYFTDLIHVPPLPTSGLFGRQNLIYLEYSLIVSLVLFSCTCDLERTDTPCATEARPEFPVDFLQLRNSTTRAVKLAELVSVFQLQREIFTSNKS</sequence>
<accession>A0A183L568</accession>
<dbReference type="EMBL" id="UZAK01049518">
    <property type="protein sequence ID" value="VDP79072.1"/>
    <property type="molecule type" value="Genomic_DNA"/>
</dbReference>
<evidence type="ECO:0000256" key="1">
    <source>
        <dbReference type="SAM" id="MobiDB-lite"/>
    </source>
</evidence>